<dbReference type="Proteomes" id="UP000001307">
    <property type="component" value="Unassembled WGS sequence"/>
</dbReference>
<keyword evidence="3" id="KW-1185">Reference proteome</keyword>
<gene>
    <name evidence="2" type="ORF">GSOID_T00008862001</name>
</gene>
<evidence type="ECO:0000256" key="1">
    <source>
        <dbReference type="SAM" id="MobiDB-lite"/>
    </source>
</evidence>
<feature type="compositionally biased region" description="Acidic residues" evidence="1">
    <location>
        <begin position="473"/>
        <end position="486"/>
    </location>
</feature>
<organism evidence="2">
    <name type="scientific">Oikopleura dioica</name>
    <name type="common">Tunicate</name>
    <dbReference type="NCBI Taxonomy" id="34765"/>
    <lineage>
        <taxon>Eukaryota</taxon>
        <taxon>Metazoa</taxon>
        <taxon>Chordata</taxon>
        <taxon>Tunicata</taxon>
        <taxon>Appendicularia</taxon>
        <taxon>Copelata</taxon>
        <taxon>Oikopleuridae</taxon>
        <taxon>Oikopleura</taxon>
    </lineage>
</organism>
<dbReference type="EMBL" id="FN653017">
    <property type="protein sequence ID" value="CBY21109.1"/>
    <property type="molecule type" value="Genomic_DNA"/>
</dbReference>
<feature type="region of interest" description="Disordered" evidence="1">
    <location>
        <begin position="599"/>
        <end position="623"/>
    </location>
</feature>
<evidence type="ECO:0000313" key="2">
    <source>
        <dbReference type="EMBL" id="CBY21109.1"/>
    </source>
</evidence>
<feature type="compositionally biased region" description="Basic and acidic residues" evidence="1">
    <location>
        <begin position="53"/>
        <end position="62"/>
    </location>
</feature>
<proteinExistence type="predicted"/>
<dbReference type="InParanoid" id="E4WVF6"/>
<protein>
    <submittedName>
        <fullName evidence="2">Uncharacterized protein</fullName>
    </submittedName>
</protein>
<dbReference type="AlphaFoldDB" id="E4WVF6"/>
<accession>E4WVF6</accession>
<reference evidence="2" key="1">
    <citation type="journal article" date="2010" name="Science">
        <title>Plasticity of animal genome architecture unmasked by rapid evolution of a pelagic tunicate.</title>
        <authorList>
            <person name="Denoeud F."/>
            <person name="Henriet S."/>
            <person name="Mungpakdee S."/>
            <person name="Aury J.M."/>
            <person name="Da Silva C."/>
            <person name="Brinkmann H."/>
            <person name="Mikhaleva J."/>
            <person name="Olsen L.C."/>
            <person name="Jubin C."/>
            <person name="Canestro C."/>
            <person name="Bouquet J.M."/>
            <person name="Danks G."/>
            <person name="Poulain J."/>
            <person name="Campsteijn C."/>
            <person name="Adamski M."/>
            <person name="Cross I."/>
            <person name="Yadetie F."/>
            <person name="Muffato M."/>
            <person name="Louis A."/>
            <person name="Butcher S."/>
            <person name="Tsagkogeorga G."/>
            <person name="Konrad A."/>
            <person name="Singh S."/>
            <person name="Jensen M.F."/>
            <person name="Cong E.H."/>
            <person name="Eikeseth-Otteraa H."/>
            <person name="Noel B."/>
            <person name="Anthouard V."/>
            <person name="Porcel B.M."/>
            <person name="Kachouri-Lafond R."/>
            <person name="Nishino A."/>
            <person name="Ugolini M."/>
            <person name="Chourrout P."/>
            <person name="Nishida H."/>
            <person name="Aasland R."/>
            <person name="Huzurbazar S."/>
            <person name="Westhof E."/>
            <person name="Delsuc F."/>
            <person name="Lehrach H."/>
            <person name="Reinhardt R."/>
            <person name="Weissenbach J."/>
            <person name="Roy S.W."/>
            <person name="Artiguenave F."/>
            <person name="Postlethwait J.H."/>
            <person name="Manak J.R."/>
            <person name="Thompson E.M."/>
            <person name="Jaillon O."/>
            <person name="Du Pasquier L."/>
            <person name="Boudinot P."/>
            <person name="Liberles D.A."/>
            <person name="Volff J.N."/>
            <person name="Philippe H."/>
            <person name="Lenhard B."/>
            <person name="Roest Crollius H."/>
            <person name="Wincker P."/>
            <person name="Chourrout D."/>
        </authorList>
    </citation>
    <scope>NUCLEOTIDE SEQUENCE [LARGE SCALE GENOMIC DNA]</scope>
</reference>
<sequence length="943" mass="105344">MSTDGEWAWEKYKDSPELWKLIYHASPFDFLIDPRAGDASKLALTEPSSTSDEQPRFYDPAKTKKSSRRSAPRVKYDLTLFKLCFGQAIRRPSSPDRIFLDDNNDDTIDLRYRTPPKEDFCGYAAPAGHTTLHFDALNASQYRVYYTGKIHCHFYSQPKLDADRQARNRNWFRAGSTFHRYYIGRLREAEGDLTSVDQQGLRYAFNLQLKANSLLPATARFSKAEIERVQYLVDSLLGAFDPQSPYFRHDIFILNPANPTTHYDSFQSFGHELLASAYQYRDSKDVLRREKPASALRRLSKFSCLAPLASDRELFRRFMGKDDSLTADCHLLNPIDVALLASSLLLIPKFERDLFVCQGFHGGSPIGTVMATVPDRDLSVAPHDIPLRLSDIPLSNSNRPPSVEAKQKSLDTKIKRAFNAPSAKLAVYEASAAGMPVLPLSPDIARTNDWSFDSGPAASLISNSDLSTHDSESTTEECLTESDLDDAQTTTSYIPSSDHEMPPLSLTCYSSWVYILRQSAAVRAQSDGSVNVSSLNAPPPSISDSEPVRYTCDPDPRESCPPMTWHPPLAVDRVHYDTYDPSAEPDNDSILDLGERIPSTWTPEDSSVKPPKTTLKPDQSTAATVSPPALTMAYTTFGEPKIPLAPPPASSLSMDSSPGLFDYATVQTAQQHLADLYYMFSSRINDTVSFIVEPYENCFSSPCLHPVHRLTDEQRRQVIGPFTSAERSKFNARFHPARLEHTIALENYSRLYEICVPDTSADFPPLPEQPPAFKYIDERTRREAQSNYKEPLPHGSFGMRGTGAFPSADQDAQSERSDDLKTLENRGHLPHASELSSADDQPVLPENDPVIVSQLRGPYLAPPEGPVPATFDEYLESLYRDLRHGPLQFDSSNRLKDSSSAAKDPIDLWLKTPQVLSAMEPVHLEAISMLELCQSHCAFVSAK</sequence>
<name>E4WVF6_OIKDI</name>
<evidence type="ECO:0000313" key="3">
    <source>
        <dbReference type="Proteomes" id="UP000001307"/>
    </source>
</evidence>
<feature type="region of interest" description="Disordered" evidence="1">
    <location>
        <begin position="461"/>
        <end position="499"/>
    </location>
</feature>
<feature type="region of interest" description="Disordered" evidence="1">
    <location>
        <begin position="530"/>
        <end position="555"/>
    </location>
</feature>
<feature type="region of interest" description="Disordered" evidence="1">
    <location>
        <begin position="43"/>
        <end position="70"/>
    </location>
</feature>
<feature type="region of interest" description="Disordered" evidence="1">
    <location>
        <begin position="781"/>
        <end position="819"/>
    </location>
</feature>